<evidence type="ECO:0000313" key="4">
    <source>
        <dbReference type="Proteomes" id="UP000078550"/>
    </source>
</evidence>
<gene>
    <name evidence="3" type="ORF">POVWA1_065290</name>
    <name evidence="2" type="ORF">POVWA2_027850</name>
</gene>
<sequence>MASWRCAFMLTWITPGTITFPFLPFLKGKPCNISCERGPLKPPKMCSLKSVAKRKLEKRKFDTADTVKFVSHGRVRARV</sequence>
<dbReference type="Proteomes" id="UP000078555">
    <property type="component" value="Unassembled WGS sequence"/>
</dbReference>
<protein>
    <submittedName>
        <fullName evidence="2">Uncharacterized protein</fullName>
    </submittedName>
</protein>
<evidence type="ECO:0000313" key="2">
    <source>
        <dbReference type="EMBL" id="SBT36013.1"/>
    </source>
</evidence>
<reference evidence="4 5" key="2">
    <citation type="submission" date="2016-05" db="EMBL/GenBank/DDBJ databases">
        <authorList>
            <person name="Naeem Raeece"/>
        </authorList>
    </citation>
    <scope>NUCLEOTIDE SEQUENCE [LARGE SCALE GENOMIC DNA]</scope>
</reference>
<dbReference type="EMBL" id="FLRE01000111">
    <property type="protein sequence ID" value="SBT36013.1"/>
    <property type="molecule type" value="Genomic_DNA"/>
</dbReference>
<dbReference type="Proteomes" id="UP000078550">
    <property type="component" value="Unassembled WGS sequence"/>
</dbReference>
<keyword evidence="5" id="KW-1185">Reference proteome</keyword>
<name>A0A1A8YWR8_PLAOA</name>
<organism evidence="2 4">
    <name type="scientific">Plasmodium ovale wallikeri</name>
    <dbReference type="NCBI Taxonomy" id="864142"/>
    <lineage>
        <taxon>Eukaryota</taxon>
        <taxon>Sar</taxon>
        <taxon>Alveolata</taxon>
        <taxon>Apicomplexa</taxon>
        <taxon>Aconoidasida</taxon>
        <taxon>Haemosporida</taxon>
        <taxon>Plasmodiidae</taxon>
        <taxon>Plasmodium</taxon>
        <taxon>Plasmodium (Plasmodium)</taxon>
    </lineage>
</organism>
<feature type="chain" id="PRO_5015059945" evidence="1">
    <location>
        <begin position="20"/>
        <end position="79"/>
    </location>
</feature>
<dbReference type="EMBL" id="FLRD01000466">
    <property type="protein sequence ID" value="SBT53984.1"/>
    <property type="molecule type" value="Genomic_DNA"/>
</dbReference>
<accession>A0A1A8YWR8</accession>
<proteinExistence type="predicted"/>
<dbReference type="AlphaFoldDB" id="A0A1A8YWR8"/>
<keyword evidence="1" id="KW-0732">Signal</keyword>
<feature type="signal peptide" evidence="1">
    <location>
        <begin position="1"/>
        <end position="19"/>
    </location>
</feature>
<evidence type="ECO:0000256" key="1">
    <source>
        <dbReference type="SAM" id="SignalP"/>
    </source>
</evidence>
<evidence type="ECO:0000313" key="3">
    <source>
        <dbReference type="EMBL" id="SBT53984.1"/>
    </source>
</evidence>
<reference evidence="2" key="1">
    <citation type="submission" date="2016-05" db="EMBL/GenBank/DDBJ databases">
        <authorList>
            <person name="Lavstsen T."/>
            <person name="Jespersen J.S."/>
        </authorList>
    </citation>
    <scope>NUCLEOTIDE SEQUENCE [LARGE SCALE GENOMIC DNA]</scope>
</reference>
<evidence type="ECO:0000313" key="5">
    <source>
        <dbReference type="Proteomes" id="UP000078555"/>
    </source>
</evidence>